<accession>A0A919S1G6</accession>
<sequence>MKIRKKTAIIASLVIGSLIFIITAVTEVASKSAYEQGKDTLKYTAENLTSKFSSYTVDMSVILKDNDNVIFSQDSVNKYDISKNASESVTTTVDGSNKTERYYYRDKNTLVTNNRKEDTYYVTEYTSPLEYKFMTNPFKEKNAEDIEKIADALIGNLKDNVVVSEKTDGSKELSGSIREAQIPALVNAVASFQFKNSFGMNENTDNQNKMPKITKDIFVKEVKGKMVVDKNGIIQSVFGTAMLSGKDDDGKDHNITFELLGKISDIDSTKVTKKDLSGKKVVKSVQRDYNNLQNLQMYVGTYKSNVVIEKGGKFEKIGERILDIAHADNKNIAGRYHEQYKQGYEEYAKDAKDFRFDAEFNESTHNGNFNYTDALGNGGQGNLSFDLYSGKIYFNFDNGIRSNLMTDNEFIRVFD</sequence>
<keyword evidence="2" id="KW-1185">Reference proteome</keyword>
<evidence type="ECO:0000313" key="2">
    <source>
        <dbReference type="Proteomes" id="UP000679179"/>
    </source>
</evidence>
<evidence type="ECO:0000313" key="1">
    <source>
        <dbReference type="EMBL" id="GIM28868.1"/>
    </source>
</evidence>
<dbReference type="AlphaFoldDB" id="A0A919S1G6"/>
<proteinExistence type="predicted"/>
<dbReference type="EMBL" id="BOPZ01000010">
    <property type="protein sequence ID" value="GIM28868.1"/>
    <property type="molecule type" value="Genomic_DNA"/>
</dbReference>
<protein>
    <submittedName>
        <fullName evidence="1">Uncharacterized protein</fullName>
    </submittedName>
</protein>
<name>A0A919S1G6_9CLOT</name>
<organism evidence="1 2">
    <name type="scientific">Clostridium polyendosporum</name>
    <dbReference type="NCBI Taxonomy" id="69208"/>
    <lineage>
        <taxon>Bacteria</taxon>
        <taxon>Bacillati</taxon>
        <taxon>Bacillota</taxon>
        <taxon>Clostridia</taxon>
        <taxon>Eubacteriales</taxon>
        <taxon>Clostridiaceae</taxon>
        <taxon>Clostridium</taxon>
    </lineage>
</organism>
<dbReference type="RefSeq" id="WP_212903583.1">
    <property type="nucleotide sequence ID" value="NZ_BOPZ01000010.1"/>
</dbReference>
<reference evidence="1" key="1">
    <citation type="submission" date="2021-03" db="EMBL/GenBank/DDBJ databases">
        <title>Taxonomic study of Clostridium polyendosporum from meadow-gley soil under rice.</title>
        <authorList>
            <person name="Kobayashi H."/>
            <person name="Tanizawa Y."/>
            <person name="Yagura M."/>
        </authorList>
    </citation>
    <scope>NUCLEOTIDE SEQUENCE</scope>
    <source>
        <strain evidence="1">JCM 30710</strain>
    </source>
</reference>
<gene>
    <name evidence="1" type="ORF">CPJCM30710_15340</name>
</gene>
<comment type="caution">
    <text evidence="1">The sequence shown here is derived from an EMBL/GenBank/DDBJ whole genome shotgun (WGS) entry which is preliminary data.</text>
</comment>
<dbReference type="Proteomes" id="UP000679179">
    <property type="component" value="Unassembled WGS sequence"/>
</dbReference>